<feature type="compositionally biased region" description="Low complexity" evidence="1">
    <location>
        <begin position="1023"/>
        <end position="1064"/>
    </location>
</feature>
<feature type="compositionally biased region" description="Gly residues" evidence="1">
    <location>
        <begin position="1981"/>
        <end position="2000"/>
    </location>
</feature>
<evidence type="ECO:0000259" key="2">
    <source>
        <dbReference type="PROSITE" id="PS50222"/>
    </source>
</evidence>
<protein>
    <recommendedName>
        <fullName evidence="2">EF-hand domain-containing protein</fullName>
    </recommendedName>
</protein>
<feature type="compositionally biased region" description="Low complexity" evidence="1">
    <location>
        <begin position="1918"/>
        <end position="1928"/>
    </location>
</feature>
<feature type="compositionally biased region" description="Low complexity" evidence="1">
    <location>
        <begin position="609"/>
        <end position="619"/>
    </location>
</feature>
<feature type="compositionally biased region" description="Low complexity" evidence="1">
    <location>
        <begin position="841"/>
        <end position="850"/>
    </location>
</feature>
<feature type="region of interest" description="Disordered" evidence="1">
    <location>
        <begin position="915"/>
        <end position="976"/>
    </location>
</feature>
<dbReference type="InterPro" id="IPR002048">
    <property type="entry name" value="EF_hand_dom"/>
</dbReference>
<feature type="compositionally biased region" description="Low complexity" evidence="1">
    <location>
        <begin position="1311"/>
        <end position="1324"/>
    </location>
</feature>
<name>A0A835XM17_9CHLO</name>
<feature type="compositionally biased region" description="Low complexity" evidence="1">
    <location>
        <begin position="919"/>
        <end position="928"/>
    </location>
</feature>
<dbReference type="EMBL" id="JAEHOE010000176">
    <property type="protein sequence ID" value="KAG2483455.1"/>
    <property type="molecule type" value="Genomic_DNA"/>
</dbReference>
<feature type="compositionally biased region" description="Gly residues" evidence="1">
    <location>
        <begin position="1326"/>
        <end position="1351"/>
    </location>
</feature>
<feature type="compositionally biased region" description="Low complexity" evidence="1">
    <location>
        <begin position="1685"/>
        <end position="1701"/>
    </location>
</feature>
<feature type="compositionally biased region" description="Low complexity" evidence="1">
    <location>
        <begin position="443"/>
        <end position="462"/>
    </location>
</feature>
<feature type="compositionally biased region" description="Basic and acidic residues" evidence="1">
    <location>
        <begin position="1096"/>
        <end position="1109"/>
    </location>
</feature>
<feature type="compositionally biased region" description="Gly residues" evidence="1">
    <location>
        <begin position="464"/>
        <end position="474"/>
    </location>
</feature>
<reference evidence="3" key="1">
    <citation type="journal article" date="2020" name="bioRxiv">
        <title>Comparative genomics of Chlamydomonas.</title>
        <authorList>
            <person name="Craig R.J."/>
            <person name="Hasan A.R."/>
            <person name="Ness R.W."/>
            <person name="Keightley P.D."/>
        </authorList>
    </citation>
    <scope>NUCLEOTIDE SEQUENCE</scope>
    <source>
        <strain evidence="3">CCAP 11/70</strain>
    </source>
</reference>
<feature type="compositionally biased region" description="Low complexity" evidence="1">
    <location>
        <begin position="1397"/>
        <end position="1413"/>
    </location>
</feature>
<feature type="region of interest" description="Disordered" evidence="1">
    <location>
        <begin position="248"/>
        <end position="275"/>
    </location>
</feature>
<feature type="region of interest" description="Disordered" evidence="1">
    <location>
        <begin position="717"/>
        <end position="759"/>
    </location>
</feature>
<feature type="compositionally biased region" description="Low complexity" evidence="1">
    <location>
        <begin position="1828"/>
        <end position="1844"/>
    </location>
</feature>
<organism evidence="3 4">
    <name type="scientific">Edaphochlamys debaryana</name>
    <dbReference type="NCBI Taxonomy" id="47281"/>
    <lineage>
        <taxon>Eukaryota</taxon>
        <taxon>Viridiplantae</taxon>
        <taxon>Chlorophyta</taxon>
        <taxon>core chlorophytes</taxon>
        <taxon>Chlorophyceae</taxon>
        <taxon>CS clade</taxon>
        <taxon>Chlamydomonadales</taxon>
        <taxon>Chlamydomonadales incertae sedis</taxon>
        <taxon>Edaphochlamys</taxon>
    </lineage>
</organism>
<feature type="region of interest" description="Disordered" evidence="1">
    <location>
        <begin position="177"/>
        <end position="235"/>
    </location>
</feature>
<feature type="compositionally biased region" description="Low complexity" evidence="1">
    <location>
        <begin position="1110"/>
        <end position="1137"/>
    </location>
</feature>
<evidence type="ECO:0000313" key="4">
    <source>
        <dbReference type="Proteomes" id="UP000612055"/>
    </source>
</evidence>
<gene>
    <name evidence="3" type="ORF">HYH03_017709</name>
</gene>
<feature type="region of interest" description="Disordered" evidence="1">
    <location>
        <begin position="1008"/>
        <end position="1570"/>
    </location>
</feature>
<feature type="region of interest" description="Disordered" evidence="1">
    <location>
        <begin position="825"/>
        <end position="850"/>
    </location>
</feature>
<feature type="compositionally biased region" description="Pro residues" evidence="1">
    <location>
        <begin position="746"/>
        <end position="758"/>
    </location>
</feature>
<sequence>MSTVPGSSSELAAALAAKQRDKRSLTWHPYLPIDVKQDLQEIWDRLDTEKKGHVTLKQLHGALSAAAEKPISTEAVQAVTLRMDVTGRLGRRVSHADYTEYMAQQLLAGESYDQQLRGEQGQLITESGCKLFELLKVHKRKCMMSDAMAGSEGIKRLLALTQVPMHRRARRKGQVGFGLLGLPVGNSTGTGSSPFGRDSARSVGSGGGSGRSSPSKPALRRTGPSPAPGLRPATASGSVTFAGAAASASGSTTAPGAPPSLSGADHAPSFSARNAPSFSAHGGVSFNAGGATSPSLKRGGSLARAAAALAAIMTQEDDSSPYYKAFIRAAGSMVSSASMSRSGGSFARNHSLFSRTLGRTFGRSLRPDGSLVEEGEADEELLALWQAAAEAGGFGGAGGGAGGGGEGVERPGVPVEAVVGGKAHTLTMHWLGTPGRPVGGTGAANAGTGARPGSRSGSPRARQLGGGGSGGGARGPPLTARPATAEPAGFGFGGRASPRRTPRPASASRVQGRASHRSPTVSPGHSPRRGFMGGAGSGLGPGAVPPASLPLWRSGGLLTEVLAALEEQGLADPALSDLEELAALAAAAPHLTRARTPTLFGSPPGGGSPSPRGSPSASPTPRLLAGGVASPRVVGAAVPPLPTRPHTALSVYGPGFDGGRPTRDRAGAEMAAGSSVGPAAALSNELRRKRMTDGGGAPFAGVAGAAVAHEEWTAEGAGHDLHDPASPPRLHLGEEWNGTGAAGGQPPSPGRPNAPQPVPGFLAKTAAAEAVLLDVSDPLETDPLLAGLPAWIRDAIGLPPAAHAPALASASTSSALHLSASASASASAAGPDPTGRSQPDGAASASASAGPASAASIRRVLLTGGASSGSIRAPDPLAPPLPHPDSSFSSLPLVAPDGGLTLVEAELSEVAHVREERAGAGATGAARTDPGDGSGRSGSGGAAGLGASGRSSTLSGEGSGPGSTGGGGVGGAEQGAAPPLAARVAALSGRSSRGSGFRFVPFGGEVVHEAHEEEAAAAEEPEPAAGSPTAAQAQAPSLTQRQRSGSRGSRPDSAGSRSARPGSAGSRGGRQDSGGSRRRTGSTGGGDAGGGGSGRDSPRPDSDRRRSDSPRASSSASPAPASASASGGRAMSREGSGVASGGGGTSSGGGGAWRPLRGAAEGSSFRRRTGSPSPAPSPFSTSTRGVVDEREESPAFILLPPGAGASYRMGGGGPGGPDDADSQAQAPTRESLAQWEASVASARSSVGHGSMSLPGTLGADGPAFDGEGADASVGADPPVLDAFAATTLATGGRVSPAMQRQRSLARMLTDSLASSSTSRRSPSPGQGPGEQGGALESGGSGAAGFGPGSRSGSGSASPSASMSASHSVATSASFSVYGTGTGGGGGATPRSARRTPRQGSPQPGGLLGLSRSASGRHSRAGARPVPKLVGLGTDTGRGVGAAPSLIAEDEEAEEAGSGRGDRAGPPDEGEGEDGRPSELSSPEMTLPHMPPPTHAGYGSPRRGEPPGVVDEDEASSPVAASRLSQELAAANSTRLGAAAPGSAEPTPSYTPLSRHGPPFYSGPRPRSATQPLAAEVVAAAAAAALAEAEQQQLAAADAAPALWEAEGAAGAAPPAAEEGPPSPVAVRLNRAALLKMQVQYGSDMAAAAGAALGLGGTSAQARQVAARELLNALSSAAAAGPAAAATSVSGGADGGTDIAAGPSHDDHVMGHPAHHSHLATSLAAAAAAARAASPVRGGARSRSPSPPQSPLGHGHRPGSAGMYRPGSAGPRRPGSAGPRRPSSAGLTKPQPWLPSDALAQGRKALGDAMRLSLAPPGPSLRPADARTRPSSGRAAAAGRPLSASHQTAATLSHRPPSPWGVEASFGSPQMATRGARAGVAGAAAGRPRSALDLAPPPRTAPSIMRVRHLEGVTLISSPTPASSPGGAPLHPTSAHGHGAVRFAPAGYEPAQWKHLSLNASHQQQQQQQAAQRPMPPRLALGGIGGGAAGPGSGQGSGRVSGQGSAAESPVATGRSGGSSGGRLGLQISSVPVVRA</sequence>
<dbReference type="GO" id="GO:0005509">
    <property type="term" value="F:calcium ion binding"/>
    <property type="evidence" value="ECO:0007669"/>
    <property type="project" value="InterPro"/>
</dbReference>
<feature type="region of interest" description="Disordered" evidence="1">
    <location>
        <begin position="1918"/>
        <end position="1939"/>
    </location>
</feature>
<feature type="region of interest" description="Disordered" evidence="1">
    <location>
        <begin position="431"/>
        <end position="541"/>
    </location>
</feature>
<feature type="compositionally biased region" description="Gly residues" evidence="1">
    <location>
        <begin position="957"/>
        <end position="973"/>
    </location>
</feature>
<dbReference type="PROSITE" id="PS50222">
    <property type="entry name" value="EF_HAND_2"/>
    <property type="match status" value="1"/>
</dbReference>
<evidence type="ECO:0000256" key="1">
    <source>
        <dbReference type="SAM" id="MobiDB-lite"/>
    </source>
</evidence>
<feature type="compositionally biased region" description="Low complexity" evidence="1">
    <location>
        <begin position="1352"/>
        <end position="1375"/>
    </location>
</feature>
<feature type="compositionally biased region" description="Gly residues" evidence="1">
    <location>
        <begin position="1138"/>
        <end position="1152"/>
    </location>
</feature>
<feature type="region of interest" description="Disordered" evidence="1">
    <location>
        <begin position="1685"/>
        <end position="1794"/>
    </location>
</feature>
<feature type="compositionally biased region" description="Gly residues" evidence="1">
    <location>
        <begin position="932"/>
        <end position="947"/>
    </location>
</feature>
<feature type="compositionally biased region" description="Gly residues" evidence="1">
    <location>
        <begin position="531"/>
        <end position="541"/>
    </location>
</feature>
<accession>A0A835XM17</accession>
<dbReference type="OrthoDB" id="186625at2759"/>
<dbReference type="Proteomes" id="UP000612055">
    <property type="component" value="Unassembled WGS sequence"/>
</dbReference>
<feature type="compositionally biased region" description="Low complexity" evidence="1">
    <location>
        <begin position="1962"/>
        <end position="1971"/>
    </location>
</feature>
<feature type="compositionally biased region" description="Gly residues" evidence="1">
    <location>
        <begin position="2014"/>
        <end position="2023"/>
    </location>
</feature>
<feature type="region of interest" description="Disordered" evidence="1">
    <location>
        <begin position="871"/>
        <end position="892"/>
    </location>
</feature>
<proteinExistence type="predicted"/>
<keyword evidence="4" id="KW-1185">Reference proteome</keyword>
<comment type="caution">
    <text evidence="3">The sequence shown here is derived from an EMBL/GenBank/DDBJ whole genome shotgun (WGS) entry which is preliminary data.</text>
</comment>
<feature type="compositionally biased region" description="Low complexity" evidence="1">
    <location>
        <begin position="1718"/>
        <end position="1743"/>
    </location>
</feature>
<feature type="compositionally biased region" description="Gly residues" evidence="1">
    <location>
        <begin position="1082"/>
        <end position="1094"/>
    </location>
</feature>
<feature type="region of interest" description="Disordered" evidence="1">
    <location>
        <begin position="594"/>
        <end position="626"/>
    </location>
</feature>
<feature type="region of interest" description="Disordered" evidence="1">
    <location>
        <begin position="1810"/>
        <end position="1859"/>
    </location>
</feature>
<feature type="region of interest" description="Disordered" evidence="1">
    <location>
        <begin position="1958"/>
        <end position="2035"/>
    </location>
</feature>
<evidence type="ECO:0000313" key="3">
    <source>
        <dbReference type="EMBL" id="KAG2483455.1"/>
    </source>
</evidence>
<feature type="domain" description="EF-hand" evidence="2">
    <location>
        <begin position="34"/>
        <end position="69"/>
    </location>
</feature>
<feature type="region of interest" description="Disordered" evidence="1">
    <location>
        <begin position="649"/>
        <end position="673"/>
    </location>
</feature>
<feature type="compositionally biased region" description="Low complexity" evidence="1">
    <location>
        <begin position="1764"/>
        <end position="1785"/>
    </location>
</feature>